<protein>
    <recommendedName>
        <fullName evidence="3">Glutamyl-tRNA(Gln) amidotransferase subunit F, mitochondrial</fullName>
    </recommendedName>
</protein>
<reference evidence="1" key="1">
    <citation type="submission" date="2022-11" db="EMBL/GenBank/DDBJ databases">
        <title>Genome Sequence of Cubamyces cubensis.</title>
        <authorList>
            <person name="Buettner E."/>
        </authorList>
    </citation>
    <scope>NUCLEOTIDE SEQUENCE</scope>
    <source>
        <strain evidence="1">MPL-01</strain>
    </source>
</reference>
<keyword evidence="2" id="KW-1185">Reference proteome</keyword>
<comment type="caution">
    <text evidence="1">The sequence shown here is derived from an EMBL/GenBank/DDBJ whole genome shotgun (WGS) entry which is preliminary data.</text>
</comment>
<gene>
    <name evidence="1" type="ORF">ONZ51_g3988</name>
</gene>
<name>A0AAD7TZ28_9APHY</name>
<accession>A0AAD7TZ28</accession>
<dbReference type="EMBL" id="JAPEVG010000074">
    <property type="protein sequence ID" value="KAJ8487727.1"/>
    <property type="molecule type" value="Genomic_DNA"/>
</dbReference>
<evidence type="ECO:0000313" key="1">
    <source>
        <dbReference type="EMBL" id="KAJ8487727.1"/>
    </source>
</evidence>
<organism evidence="1 2">
    <name type="scientific">Trametes cubensis</name>
    <dbReference type="NCBI Taxonomy" id="1111947"/>
    <lineage>
        <taxon>Eukaryota</taxon>
        <taxon>Fungi</taxon>
        <taxon>Dikarya</taxon>
        <taxon>Basidiomycota</taxon>
        <taxon>Agaricomycotina</taxon>
        <taxon>Agaricomycetes</taxon>
        <taxon>Polyporales</taxon>
        <taxon>Polyporaceae</taxon>
        <taxon>Trametes</taxon>
    </lineage>
</organism>
<dbReference type="Proteomes" id="UP001215151">
    <property type="component" value="Unassembled WGS sequence"/>
</dbReference>
<proteinExistence type="predicted"/>
<evidence type="ECO:0008006" key="3">
    <source>
        <dbReference type="Google" id="ProtNLM"/>
    </source>
</evidence>
<evidence type="ECO:0000313" key="2">
    <source>
        <dbReference type="Proteomes" id="UP001215151"/>
    </source>
</evidence>
<dbReference type="AlphaFoldDB" id="A0AAD7TZ28"/>
<sequence>MFCLRRCLPSTLVRSNRNLRRQLKSTLAEVDATGIPLKPTWSVNELLSSYPRPAITPATLKRLHELSALIPPEEDTPEHAKLTQEVEELVKLVEAVKLVDVGKVAEDGVPDGRIWAKGEGISLTTESHEDPADSEAASGRALLAHASRTMDGLYVVEADKPRN</sequence>